<proteinExistence type="inferred from homology"/>
<dbReference type="InterPro" id="IPR023753">
    <property type="entry name" value="FAD/NAD-binding_dom"/>
</dbReference>
<dbReference type="EMBL" id="JBBVGT010000003">
    <property type="protein sequence ID" value="MFB5946689.1"/>
    <property type="molecule type" value="Genomic_DNA"/>
</dbReference>
<dbReference type="PIRSF" id="PIRSF000350">
    <property type="entry name" value="Mercury_reductase_MerA"/>
    <property type="match status" value="1"/>
</dbReference>
<comment type="cofactor">
    <cofactor evidence="1">
        <name>FAD</name>
        <dbReference type="ChEBI" id="CHEBI:57692"/>
    </cofactor>
</comment>
<dbReference type="PANTHER" id="PTHR43014:SF4">
    <property type="entry name" value="PYRIDINE NUCLEOTIDE-DISULFIDE OXIDOREDUCTASE RCLA-RELATED"/>
    <property type="match status" value="1"/>
</dbReference>
<dbReference type="PRINTS" id="PR00368">
    <property type="entry name" value="FADPNR"/>
</dbReference>
<evidence type="ECO:0000256" key="1">
    <source>
        <dbReference type="ARBA" id="ARBA00001974"/>
    </source>
</evidence>
<keyword evidence="4" id="KW-0274">FAD</keyword>
<dbReference type="InterPro" id="IPR001100">
    <property type="entry name" value="Pyr_nuc-diS_OxRdtase"/>
</dbReference>
<dbReference type="SUPFAM" id="SSF51905">
    <property type="entry name" value="FAD/NAD(P)-binding domain"/>
    <property type="match status" value="1"/>
</dbReference>
<dbReference type="Pfam" id="PF02852">
    <property type="entry name" value="Pyr_redox_dim"/>
    <property type="match status" value="1"/>
</dbReference>
<protein>
    <submittedName>
        <fullName evidence="7">FAD-dependent oxidoreductase</fullName>
    </submittedName>
</protein>
<dbReference type="InterPro" id="IPR016156">
    <property type="entry name" value="FAD/NAD-linked_Rdtase_dimer_sf"/>
</dbReference>
<gene>
    <name evidence="7" type="ORF">WKR92_12720</name>
</gene>
<dbReference type="PANTHER" id="PTHR43014">
    <property type="entry name" value="MERCURIC REDUCTASE"/>
    <property type="match status" value="1"/>
</dbReference>
<evidence type="ECO:0000256" key="4">
    <source>
        <dbReference type="ARBA" id="ARBA00022827"/>
    </source>
</evidence>
<evidence type="ECO:0000256" key="3">
    <source>
        <dbReference type="ARBA" id="ARBA00022630"/>
    </source>
</evidence>
<dbReference type="Pfam" id="PF07992">
    <property type="entry name" value="Pyr_redox_2"/>
    <property type="match status" value="1"/>
</dbReference>
<dbReference type="RefSeq" id="WP_375558218.1">
    <property type="nucleotide sequence ID" value="NZ_JBBVGT010000003.1"/>
</dbReference>
<organism evidence="7 8">
    <name type="scientific">Albibacterium profundi</name>
    <dbReference type="NCBI Taxonomy" id="3134906"/>
    <lineage>
        <taxon>Bacteria</taxon>
        <taxon>Pseudomonadati</taxon>
        <taxon>Bacteroidota</taxon>
        <taxon>Sphingobacteriia</taxon>
        <taxon>Sphingobacteriales</taxon>
        <taxon>Sphingobacteriaceae</taxon>
        <taxon>Albibacterium</taxon>
    </lineage>
</organism>
<feature type="domain" description="Pyridine nucleotide-disulphide oxidoreductase dimerisation" evidence="5">
    <location>
        <begin position="334"/>
        <end position="440"/>
    </location>
</feature>
<feature type="domain" description="FAD/NAD(P)-binding" evidence="6">
    <location>
        <begin position="7"/>
        <end position="307"/>
    </location>
</feature>
<name>A0ABV5CGL9_9SPHI</name>
<dbReference type="PRINTS" id="PR00411">
    <property type="entry name" value="PNDRDTASEI"/>
</dbReference>
<comment type="caution">
    <text evidence="7">The sequence shown here is derived from an EMBL/GenBank/DDBJ whole genome shotgun (WGS) entry which is preliminary data.</text>
</comment>
<reference evidence="7 8" key="1">
    <citation type="submission" date="2024-04" db="EMBL/GenBank/DDBJ databases">
        <title>Albibacterium profundi sp. nov., isolated from sediment of the Challenger Deep of Mariana Trench.</title>
        <authorList>
            <person name="Wang Y."/>
        </authorList>
    </citation>
    <scope>NUCLEOTIDE SEQUENCE [LARGE SCALE GENOMIC DNA]</scope>
    <source>
        <strain evidence="7 8">RHL897</strain>
    </source>
</reference>
<accession>A0ABV5CGL9</accession>
<evidence type="ECO:0000313" key="8">
    <source>
        <dbReference type="Proteomes" id="UP001580928"/>
    </source>
</evidence>
<dbReference type="SUPFAM" id="SSF55424">
    <property type="entry name" value="FAD/NAD-linked reductases, dimerisation (C-terminal) domain"/>
    <property type="match status" value="1"/>
</dbReference>
<dbReference type="Proteomes" id="UP001580928">
    <property type="component" value="Unassembled WGS sequence"/>
</dbReference>
<dbReference type="Gene3D" id="3.30.390.30">
    <property type="match status" value="1"/>
</dbReference>
<dbReference type="InterPro" id="IPR004099">
    <property type="entry name" value="Pyr_nucl-diS_OxRdtase_dimer"/>
</dbReference>
<sequence length="444" mass="48575">MKKHYNNIVIGFGKGGKTLASWLAAQGEEVAIIEKSTEMYGGTCINVACIPTKSLIVNGEKGMSFGKARKIKDKLVRTLREKNYDKLADAKNATVIDGFASFVSAKELKVLTKGGEKSVIADRIFINTGTKPLIPKIDGADGRRIYNSTTLMALDEMPERLAIVGGGFIGLEFADMFLKFGSRTVIILDGGDIFLPGEDPDIRDSIQQSLETKGLEVVLGAKVEAFLDKKKSVELSYEQGGDKKTMKADAVLLATGRAAVTKKLNLEAAGIKTDDKGFIVVDNQLRTSAENVWAIGDVNGGPQFTYISLDDFRIIKSQINKSYYNSLKKRKDFATALFITPPYARVGMNETEVKEAGLDYLVFTLPANKIPKAAILQQKDGLLKAIVEKDSGKILGCMLHCAEAHELINLVQLAMNAGIRYEVLRDQIYTHPSMSESLNELFAE</sequence>
<comment type="similarity">
    <text evidence="2">Belongs to the class-I pyridine nucleotide-disulfide oxidoreductase family.</text>
</comment>
<dbReference type="Gene3D" id="3.50.50.60">
    <property type="entry name" value="FAD/NAD(P)-binding domain"/>
    <property type="match status" value="2"/>
</dbReference>
<evidence type="ECO:0000259" key="5">
    <source>
        <dbReference type="Pfam" id="PF02852"/>
    </source>
</evidence>
<keyword evidence="3" id="KW-0285">Flavoprotein</keyword>
<evidence type="ECO:0000313" key="7">
    <source>
        <dbReference type="EMBL" id="MFB5946689.1"/>
    </source>
</evidence>
<keyword evidence="8" id="KW-1185">Reference proteome</keyword>
<dbReference type="InterPro" id="IPR036188">
    <property type="entry name" value="FAD/NAD-bd_sf"/>
</dbReference>
<evidence type="ECO:0000259" key="6">
    <source>
        <dbReference type="Pfam" id="PF07992"/>
    </source>
</evidence>
<evidence type="ECO:0000256" key="2">
    <source>
        <dbReference type="ARBA" id="ARBA00007532"/>
    </source>
</evidence>